<dbReference type="SMART" id="SM00710">
    <property type="entry name" value="PbH1"/>
    <property type="match status" value="8"/>
</dbReference>
<dbReference type="InterPro" id="IPR013373">
    <property type="entry name" value="Flagellin/pilin_N_arc"/>
</dbReference>
<keyword evidence="1" id="KW-0677">Repeat</keyword>
<evidence type="ECO:0000313" key="5">
    <source>
        <dbReference type="EMBL" id="OUJ18584.1"/>
    </source>
</evidence>
<evidence type="ECO:0000259" key="3">
    <source>
        <dbReference type="Pfam" id="PF07790"/>
    </source>
</evidence>
<dbReference type="InterPro" id="IPR011050">
    <property type="entry name" value="Pectin_lyase_fold/virulence"/>
</dbReference>
<feature type="domain" description="Archaeal Type IV pilin N-terminal" evidence="3">
    <location>
        <begin position="6"/>
        <end position="74"/>
    </location>
</feature>
<reference evidence="5 6" key="1">
    <citation type="submission" date="2016-12" db="EMBL/GenBank/DDBJ databases">
        <title>Discovery of methanogenic haloarchaea.</title>
        <authorList>
            <person name="Sorokin D.Y."/>
            <person name="Makarova K.S."/>
            <person name="Abbas B."/>
            <person name="Ferrer M."/>
            <person name="Golyshin P.N."/>
        </authorList>
    </citation>
    <scope>NUCLEOTIDE SEQUENCE [LARGE SCALE GENOMIC DNA]</scope>
    <source>
        <strain evidence="5">AMET1</strain>
    </source>
</reference>
<dbReference type="SUPFAM" id="SSF51126">
    <property type="entry name" value="Pectin lyase-like"/>
    <property type="match status" value="1"/>
</dbReference>
<dbReference type="InterPro" id="IPR012334">
    <property type="entry name" value="Pectin_lyas_fold"/>
</dbReference>
<dbReference type="RefSeq" id="WP_086636660.1">
    <property type="nucleotide sequence ID" value="NZ_MRZU01000003.1"/>
</dbReference>
<name>A0A1Y3GEG7_9EURY</name>
<evidence type="ECO:0000256" key="2">
    <source>
        <dbReference type="SAM" id="Phobius"/>
    </source>
</evidence>
<dbReference type="Pfam" id="PF13229">
    <property type="entry name" value="Beta_helix"/>
    <property type="match status" value="1"/>
</dbReference>
<dbReference type="InterPro" id="IPR006626">
    <property type="entry name" value="PbH1"/>
</dbReference>
<feature type="domain" description="Right handed beta helix" evidence="4">
    <location>
        <begin position="196"/>
        <end position="333"/>
    </location>
</feature>
<evidence type="ECO:0000313" key="6">
    <source>
        <dbReference type="Proteomes" id="UP000195137"/>
    </source>
</evidence>
<sequence>MFLKNRGIAPVVGIILLVLITVIIAAVFWSFASVVPNEVQTEPKQVVMEAQQTDDKITIVHTGGDTIKSDELIIHGAEAIQLPTEIKPGDRIELKPNENTEEITVSVGDQEHSTTVKTIETTPTQQPTETEKPIHNIEQDNSYQKIQDAVNQAEKGDTIEIEPGIYKENIEITKSEITLKGTDQNDKPVIEPENDNHVLKINEKHDITLKNLEITNSQDRGIHAEKSDGIKIDNIKTNNNENDGIRVTETTNAQIVNSNSSNNDGDGITFYAYGEIKNNEIHNNEERGIFHAGSSAPGQGNITINDNNLSNNNFDSERAGGIIIYGGPDGNNTITATVKNNQVSDNEGNGILIYKVNHERGNDKPLYYDYNSNISHNTVTNTTPNDEENRGYGDGLVVYLSHNVDINNNEITDNKQHGIHITSNLTGQQYENTTNIDIIENNISDNDDCDIKIGPGINDYTIDID</sequence>
<dbReference type="Proteomes" id="UP000195137">
    <property type="component" value="Unassembled WGS sequence"/>
</dbReference>
<keyword evidence="6" id="KW-1185">Reference proteome</keyword>
<dbReference type="InterPro" id="IPR051550">
    <property type="entry name" value="SCF-Subunits/Alg-Epimerases"/>
</dbReference>
<proteinExistence type="predicted"/>
<dbReference type="InterPro" id="IPR012859">
    <property type="entry name" value="Pilin_N_archaeal"/>
</dbReference>
<dbReference type="InterPro" id="IPR039448">
    <property type="entry name" value="Beta_helix"/>
</dbReference>
<gene>
    <name evidence="5" type="ORF">AMET1_0230</name>
</gene>
<dbReference type="Pfam" id="PF07790">
    <property type="entry name" value="Pilin_N"/>
    <property type="match status" value="1"/>
</dbReference>
<keyword evidence="2" id="KW-1133">Transmembrane helix</keyword>
<dbReference type="AlphaFoldDB" id="A0A1Y3GEG7"/>
<dbReference type="EMBL" id="MRZU01000003">
    <property type="protein sequence ID" value="OUJ18584.1"/>
    <property type="molecule type" value="Genomic_DNA"/>
</dbReference>
<protein>
    <submittedName>
        <fullName evidence="5">Secreted protein with PKD repeat domain</fullName>
    </submittedName>
</protein>
<dbReference type="PANTHER" id="PTHR22990">
    <property type="entry name" value="F-BOX ONLY PROTEIN"/>
    <property type="match status" value="1"/>
</dbReference>
<dbReference type="NCBIfam" id="TIGR02537">
    <property type="entry name" value="arch_flag_Nterm"/>
    <property type="match status" value="1"/>
</dbReference>
<comment type="caution">
    <text evidence="5">The sequence shown here is derived from an EMBL/GenBank/DDBJ whole genome shotgun (WGS) entry which is preliminary data.</text>
</comment>
<dbReference type="Gene3D" id="2.160.20.10">
    <property type="entry name" value="Single-stranded right-handed beta-helix, Pectin lyase-like"/>
    <property type="match status" value="1"/>
</dbReference>
<keyword evidence="2" id="KW-0812">Transmembrane</keyword>
<organism evidence="5 6">
    <name type="scientific">Methanonatronarchaeum thermophilum</name>
    <dbReference type="NCBI Taxonomy" id="1927129"/>
    <lineage>
        <taxon>Archaea</taxon>
        <taxon>Methanobacteriati</taxon>
        <taxon>Methanobacteriota</taxon>
        <taxon>Methanonatronarchaeia</taxon>
        <taxon>Methanonatronarchaeales</taxon>
        <taxon>Methanonatronarchaeaceae</taxon>
        <taxon>Methanonatronarchaeum</taxon>
    </lineage>
</organism>
<dbReference type="PANTHER" id="PTHR22990:SF15">
    <property type="entry name" value="F-BOX ONLY PROTEIN 10"/>
    <property type="match status" value="1"/>
</dbReference>
<dbReference type="OrthoDB" id="148152at2157"/>
<evidence type="ECO:0000256" key="1">
    <source>
        <dbReference type="ARBA" id="ARBA00022737"/>
    </source>
</evidence>
<keyword evidence="2" id="KW-0472">Membrane</keyword>
<accession>A0A1Y3GEG7</accession>
<feature type="transmembrane region" description="Helical" evidence="2">
    <location>
        <begin position="7"/>
        <end position="31"/>
    </location>
</feature>
<evidence type="ECO:0000259" key="4">
    <source>
        <dbReference type="Pfam" id="PF13229"/>
    </source>
</evidence>